<sequence>MYILLQTILDSLASFWYGCRECCLVKERQRVVALHLYYRRAQEQEESDRKPDGRHALRDRSGEDLSGGFTSESIIFFGSKMASPSYTDLLGYADIKEQSFVDALEVKTTNKNIWYRQHQYPEENHEDISSHPVGGFVTQYFNLFLPDFVLNFFCSDIGHFGKYTFLPKCPGMGKSPAHRKSETQPSAKVAQQGLNESVLKELSLAKARGSEPTFVWRESGKPPNQDANIDTPVLTSLAQHKTSALAYYAIESMQSSGTNCVVNSWYTPHSGVLLKSPHRTMETRFSVL</sequence>
<feature type="region of interest" description="Disordered" evidence="1">
    <location>
        <begin position="45"/>
        <end position="64"/>
    </location>
</feature>
<evidence type="ECO:0000313" key="2">
    <source>
        <dbReference type="EMBL" id="CAD7447308.1"/>
    </source>
</evidence>
<organism evidence="2">
    <name type="scientific">Timema bartmani</name>
    <dbReference type="NCBI Taxonomy" id="61472"/>
    <lineage>
        <taxon>Eukaryota</taxon>
        <taxon>Metazoa</taxon>
        <taxon>Ecdysozoa</taxon>
        <taxon>Arthropoda</taxon>
        <taxon>Hexapoda</taxon>
        <taxon>Insecta</taxon>
        <taxon>Pterygota</taxon>
        <taxon>Neoptera</taxon>
        <taxon>Polyneoptera</taxon>
        <taxon>Phasmatodea</taxon>
        <taxon>Timematodea</taxon>
        <taxon>Timematoidea</taxon>
        <taxon>Timematidae</taxon>
        <taxon>Timema</taxon>
    </lineage>
</organism>
<protein>
    <submittedName>
        <fullName evidence="2">Uncharacterized protein</fullName>
    </submittedName>
</protein>
<reference evidence="2" key="1">
    <citation type="submission" date="2020-11" db="EMBL/GenBank/DDBJ databases">
        <authorList>
            <person name="Tran Van P."/>
        </authorList>
    </citation>
    <scope>NUCLEOTIDE SEQUENCE</scope>
</reference>
<evidence type="ECO:0000256" key="1">
    <source>
        <dbReference type="SAM" id="MobiDB-lite"/>
    </source>
</evidence>
<dbReference type="EMBL" id="OD568753">
    <property type="protein sequence ID" value="CAD7447308.1"/>
    <property type="molecule type" value="Genomic_DNA"/>
</dbReference>
<gene>
    <name evidence="2" type="ORF">TBIB3V08_LOCUS9624</name>
</gene>
<feature type="compositionally biased region" description="Basic and acidic residues" evidence="1">
    <location>
        <begin position="45"/>
        <end position="63"/>
    </location>
</feature>
<name>A0A7R9I6H2_9NEOP</name>
<dbReference type="AlphaFoldDB" id="A0A7R9I6H2"/>
<proteinExistence type="predicted"/>
<accession>A0A7R9I6H2</accession>